<dbReference type="PANTHER" id="PTHR33571">
    <property type="entry name" value="SSL8005 PROTEIN"/>
    <property type="match status" value="1"/>
</dbReference>
<evidence type="ECO:0000256" key="5">
    <source>
        <dbReference type="ARBA" id="ARBA00022723"/>
    </source>
</evidence>
<proteinExistence type="inferred from homology"/>
<evidence type="ECO:0000256" key="2">
    <source>
        <dbReference type="ARBA" id="ARBA00022649"/>
    </source>
</evidence>
<evidence type="ECO:0000256" key="6">
    <source>
        <dbReference type="ARBA" id="ARBA00022741"/>
    </source>
</evidence>
<evidence type="ECO:0000313" key="11">
    <source>
        <dbReference type="EMBL" id="PWW81189.1"/>
    </source>
</evidence>
<dbReference type="EMBL" id="PDNZ01000009">
    <property type="protein sequence ID" value="PWW81189.1"/>
    <property type="molecule type" value="Genomic_DNA"/>
</dbReference>
<dbReference type="AlphaFoldDB" id="A0A317T352"/>
<dbReference type="OrthoDB" id="9809668at2"/>
<dbReference type="GO" id="GO:0016779">
    <property type="term" value="F:nucleotidyltransferase activity"/>
    <property type="evidence" value="ECO:0007669"/>
    <property type="project" value="UniProtKB-KW"/>
</dbReference>
<evidence type="ECO:0000256" key="1">
    <source>
        <dbReference type="ARBA" id="ARBA00001946"/>
    </source>
</evidence>
<dbReference type="Pfam" id="PF01909">
    <property type="entry name" value="NTP_transf_2"/>
    <property type="match status" value="1"/>
</dbReference>
<dbReference type="Proteomes" id="UP000246278">
    <property type="component" value="Unassembled WGS sequence"/>
</dbReference>
<evidence type="ECO:0000256" key="3">
    <source>
        <dbReference type="ARBA" id="ARBA00022679"/>
    </source>
</evidence>
<evidence type="ECO:0000256" key="4">
    <source>
        <dbReference type="ARBA" id="ARBA00022695"/>
    </source>
</evidence>
<comment type="cofactor">
    <cofactor evidence="1">
        <name>Mg(2+)</name>
        <dbReference type="ChEBI" id="CHEBI:18420"/>
    </cofactor>
</comment>
<dbReference type="GO" id="GO:0005524">
    <property type="term" value="F:ATP binding"/>
    <property type="evidence" value="ECO:0007669"/>
    <property type="project" value="UniProtKB-KW"/>
</dbReference>
<dbReference type="InterPro" id="IPR052038">
    <property type="entry name" value="Type-VII_TA_antitoxin"/>
</dbReference>
<evidence type="ECO:0000256" key="9">
    <source>
        <dbReference type="ARBA" id="ARBA00038276"/>
    </source>
</evidence>
<keyword evidence="7" id="KW-0067">ATP-binding</keyword>
<dbReference type="SUPFAM" id="SSF81301">
    <property type="entry name" value="Nucleotidyltransferase"/>
    <property type="match status" value="1"/>
</dbReference>
<dbReference type="GO" id="GO:0046872">
    <property type="term" value="F:metal ion binding"/>
    <property type="evidence" value="ECO:0007669"/>
    <property type="project" value="UniProtKB-KW"/>
</dbReference>
<dbReference type="InterPro" id="IPR002934">
    <property type="entry name" value="Polymerase_NTP_transf_dom"/>
</dbReference>
<dbReference type="PANTHER" id="PTHR33571:SF14">
    <property type="entry name" value="PROTEIN ADENYLYLTRANSFERASE MJ0435-RELATED"/>
    <property type="match status" value="1"/>
</dbReference>
<keyword evidence="5" id="KW-0479">Metal-binding</keyword>
<name>A0A317T352_9CHLB</name>
<protein>
    <submittedName>
        <fullName evidence="11">Nucleotidyltransferase</fullName>
    </submittedName>
</protein>
<gene>
    <name evidence="11" type="ORF">CR164_11645</name>
</gene>
<keyword evidence="12" id="KW-1185">Reference proteome</keyword>
<keyword evidence="2" id="KW-1277">Toxin-antitoxin system</keyword>
<dbReference type="Gene3D" id="3.30.460.10">
    <property type="entry name" value="Beta Polymerase, domain 2"/>
    <property type="match status" value="1"/>
</dbReference>
<organism evidence="11 12">
    <name type="scientific">Prosthecochloris marina</name>
    <dbReference type="NCBI Taxonomy" id="2017681"/>
    <lineage>
        <taxon>Bacteria</taxon>
        <taxon>Pseudomonadati</taxon>
        <taxon>Chlorobiota</taxon>
        <taxon>Chlorobiia</taxon>
        <taxon>Chlorobiales</taxon>
        <taxon>Chlorobiaceae</taxon>
        <taxon>Prosthecochloris</taxon>
    </lineage>
</organism>
<dbReference type="InterPro" id="IPR043519">
    <property type="entry name" value="NT_sf"/>
</dbReference>
<keyword evidence="3 11" id="KW-0808">Transferase</keyword>
<evidence type="ECO:0000313" key="12">
    <source>
        <dbReference type="Proteomes" id="UP000246278"/>
    </source>
</evidence>
<feature type="domain" description="Polymerase nucleotidyl transferase" evidence="10">
    <location>
        <begin position="12"/>
        <end position="91"/>
    </location>
</feature>
<keyword evidence="6" id="KW-0547">Nucleotide-binding</keyword>
<evidence type="ECO:0000256" key="7">
    <source>
        <dbReference type="ARBA" id="ARBA00022840"/>
    </source>
</evidence>
<dbReference type="CDD" id="cd05403">
    <property type="entry name" value="NT_KNTase_like"/>
    <property type="match status" value="1"/>
</dbReference>
<dbReference type="RefSeq" id="WP_110024172.1">
    <property type="nucleotide sequence ID" value="NZ_PDNZ01000009.1"/>
</dbReference>
<evidence type="ECO:0000259" key="10">
    <source>
        <dbReference type="Pfam" id="PF01909"/>
    </source>
</evidence>
<comment type="caution">
    <text evidence="11">The sequence shown here is derived from an EMBL/GenBank/DDBJ whole genome shotgun (WGS) entry which is preliminary data.</text>
</comment>
<sequence>MQRKEVLQILSENKKDLTERYGLKKMGIFGSVAKNTATSDSDIDIVVEMAPDILLRAELKQELERLLGYKVDLVRYWKRMNHYLKQHIDKEALYV</sequence>
<comment type="similarity">
    <text evidence="9">Belongs to the MntA antitoxin family.</text>
</comment>
<accession>A0A317T352</accession>
<reference evidence="12" key="1">
    <citation type="submission" date="2017-10" db="EMBL/GenBank/DDBJ databases">
        <authorList>
            <person name="Gaisin V.A."/>
            <person name="Rysina M.S."/>
            <person name="Grouzdev D.S."/>
        </authorList>
    </citation>
    <scope>NUCLEOTIDE SEQUENCE [LARGE SCALE GENOMIC DNA]</scope>
    <source>
        <strain evidence="12">V1</strain>
    </source>
</reference>
<keyword evidence="4" id="KW-0548">Nucleotidyltransferase</keyword>
<keyword evidence="8" id="KW-0460">Magnesium</keyword>
<evidence type="ECO:0000256" key="8">
    <source>
        <dbReference type="ARBA" id="ARBA00022842"/>
    </source>
</evidence>